<dbReference type="Gene3D" id="3.40.50.300">
    <property type="entry name" value="P-loop containing nucleotide triphosphate hydrolases"/>
    <property type="match status" value="1"/>
</dbReference>
<keyword evidence="7 11" id="KW-0067">ATP-binding</keyword>
<dbReference type="InterPro" id="IPR041562">
    <property type="entry name" value="MCM_lid"/>
</dbReference>
<evidence type="ECO:0000256" key="13">
    <source>
        <dbReference type="SAM" id="MobiDB-lite"/>
    </source>
</evidence>
<dbReference type="Pfam" id="PF17207">
    <property type="entry name" value="MCM_OB"/>
    <property type="match status" value="1"/>
</dbReference>
<dbReference type="SUPFAM" id="SSF52540">
    <property type="entry name" value="P-loop containing nucleoside triphosphate hydrolases"/>
    <property type="match status" value="1"/>
</dbReference>
<keyword evidence="9 12" id="KW-0539">Nucleus</keyword>
<protein>
    <recommendedName>
        <fullName evidence="12">DNA replication licensing factor MCM3</fullName>
        <ecNumber evidence="12">3.6.4.12</ecNumber>
    </recommendedName>
</protein>
<dbReference type="FunFam" id="2.20.28.10:FF:000008">
    <property type="entry name" value="DNA helicase"/>
    <property type="match status" value="1"/>
</dbReference>
<feature type="region of interest" description="Disordered" evidence="13">
    <location>
        <begin position="666"/>
        <end position="733"/>
    </location>
</feature>
<dbReference type="Gene3D" id="2.20.28.10">
    <property type="match status" value="1"/>
</dbReference>
<keyword evidence="6 12" id="KW-0347">Helicase</keyword>
<evidence type="ECO:0000256" key="11">
    <source>
        <dbReference type="RuleBase" id="RU004070"/>
    </source>
</evidence>
<dbReference type="PANTHER" id="PTHR11630:SF46">
    <property type="entry name" value="DNA REPLICATION LICENSING FACTOR MCM3-RELATED"/>
    <property type="match status" value="1"/>
</dbReference>
<comment type="similarity">
    <text evidence="2 11">Belongs to the MCM family.</text>
</comment>
<dbReference type="PROSITE" id="PS50051">
    <property type="entry name" value="MCM_2"/>
    <property type="match status" value="1"/>
</dbReference>
<keyword evidence="3 12" id="KW-0235">DNA replication</keyword>
<feature type="domain" description="MCM C-terminal AAA(+) ATPase" evidence="14">
    <location>
        <begin position="301"/>
        <end position="507"/>
    </location>
</feature>
<dbReference type="InterPro" id="IPR033762">
    <property type="entry name" value="MCM_OB"/>
</dbReference>
<dbReference type="PROSITE" id="PS00847">
    <property type="entry name" value="MCM_1"/>
    <property type="match status" value="1"/>
</dbReference>
<dbReference type="InterPro" id="IPR056575">
    <property type="entry name" value="WH_MCM3_C"/>
</dbReference>
<evidence type="ECO:0000256" key="5">
    <source>
        <dbReference type="ARBA" id="ARBA00022801"/>
    </source>
</evidence>
<dbReference type="InterPro" id="IPR027417">
    <property type="entry name" value="P-loop_NTPase"/>
</dbReference>
<dbReference type="Gene3D" id="3.30.1640.10">
    <property type="entry name" value="mini-chromosome maintenance (MCM) complex, chain A, domain 1"/>
    <property type="match status" value="1"/>
</dbReference>
<evidence type="ECO:0000256" key="7">
    <source>
        <dbReference type="ARBA" id="ARBA00022840"/>
    </source>
</evidence>
<name>A0A0N4ZE15_PARTI</name>
<dbReference type="GO" id="GO:0017116">
    <property type="term" value="F:single-stranded DNA helicase activity"/>
    <property type="evidence" value="ECO:0007669"/>
    <property type="project" value="TreeGrafter"/>
</dbReference>
<dbReference type="GO" id="GO:0000727">
    <property type="term" value="P:double-strand break repair via break-induced replication"/>
    <property type="evidence" value="ECO:0007669"/>
    <property type="project" value="TreeGrafter"/>
</dbReference>
<dbReference type="WBParaSite" id="PTRK_0000584900.1">
    <property type="protein sequence ID" value="PTRK_0000584900.1"/>
    <property type="gene ID" value="PTRK_0000584900"/>
</dbReference>
<dbReference type="GO" id="GO:0005634">
    <property type="term" value="C:nucleus"/>
    <property type="evidence" value="ECO:0007669"/>
    <property type="project" value="UniProtKB-SubCell"/>
</dbReference>
<dbReference type="SMART" id="SM00382">
    <property type="entry name" value="AAA"/>
    <property type="match status" value="1"/>
</dbReference>
<accession>A0A0N4ZE15</accession>
<evidence type="ECO:0000256" key="1">
    <source>
        <dbReference type="ARBA" id="ARBA00004123"/>
    </source>
</evidence>
<keyword evidence="5 12" id="KW-0378">Hydrolase</keyword>
<keyword evidence="15" id="KW-1185">Reference proteome</keyword>
<dbReference type="Pfam" id="PF00493">
    <property type="entry name" value="MCM"/>
    <property type="match status" value="1"/>
</dbReference>
<comment type="function">
    <text evidence="12">Acts as component of the MCM2-7 complex (MCM complex) which is the replicative helicase essential for 'once per cell cycle' DNA replication initiation and elongation in eukaryotic cells. The active ATPase sites in the MCM2-7 ring are formed through the interaction surfaces of two neighboring subunits such that a critical structure of a conserved arginine finger motif is provided in trans relative to the ATP-binding site of the Walker A box of the adjacent subunit. The six ATPase active sites, however, are likely to contribute differentially to the complex helicase activity.</text>
</comment>
<dbReference type="InterPro" id="IPR027925">
    <property type="entry name" value="MCM_N"/>
</dbReference>
<dbReference type="InterPro" id="IPR001208">
    <property type="entry name" value="MCM_dom"/>
</dbReference>
<comment type="subcellular location">
    <subcellularLocation>
        <location evidence="1 12">Nucleus</location>
    </subcellularLocation>
</comment>
<dbReference type="EC" id="3.6.4.12" evidence="12"/>
<proteinExistence type="inferred from homology"/>
<dbReference type="InterPro" id="IPR018525">
    <property type="entry name" value="MCM_CS"/>
</dbReference>
<dbReference type="GO" id="GO:0005524">
    <property type="term" value="F:ATP binding"/>
    <property type="evidence" value="ECO:0007669"/>
    <property type="project" value="UniProtKB-UniRule"/>
</dbReference>
<reference evidence="16" key="1">
    <citation type="submission" date="2017-02" db="UniProtKB">
        <authorList>
            <consortium name="WormBaseParasite"/>
        </authorList>
    </citation>
    <scope>IDENTIFICATION</scope>
</reference>
<evidence type="ECO:0000259" key="14">
    <source>
        <dbReference type="PROSITE" id="PS50051"/>
    </source>
</evidence>
<keyword evidence="4 11" id="KW-0547">Nucleotide-binding</keyword>
<evidence type="ECO:0000256" key="4">
    <source>
        <dbReference type="ARBA" id="ARBA00022741"/>
    </source>
</evidence>
<comment type="subunit">
    <text evidence="12">Component of the MCM2-7 complex.</text>
</comment>
<dbReference type="GO" id="GO:0016887">
    <property type="term" value="F:ATP hydrolysis activity"/>
    <property type="evidence" value="ECO:0007669"/>
    <property type="project" value="RHEA"/>
</dbReference>
<dbReference type="InterPro" id="IPR012340">
    <property type="entry name" value="NA-bd_OB-fold"/>
</dbReference>
<dbReference type="AlphaFoldDB" id="A0A0N4ZE15"/>
<dbReference type="InterPro" id="IPR003593">
    <property type="entry name" value="AAA+_ATPase"/>
</dbReference>
<sequence>MISLENRPNFTVDINEEQHKREVKQDYVNFLDDSNGKGLYFERINRMVLEKEKRLVININDLRATFPERCNALLTNFIEEIVPLEQALKEVVTRHHTGYGKDHALHVGFEGAFGTRHVNPRSLRSNFLGSLVSCEGIVIRASKVRTKVVKSVHYCPATGKTFEKKYSDVTSYDSIPSSNAYPTEDESGNPLETEFGLSTYIDTQTFSIQELPECAPPGQLPRNVDVVADGDLADRCKPGDRIRVVGMFRCLPNKNNGVSSGVFRGLLIANNIQLLSKEVEDIELTTKDLQDIKRIAKRSDVFELLARSLAPSICGHDEVKKAVLCLLLGGNEKILPNGTRLRGDINVLLIGDPSVAKSQVLRYILHTAPRAIATTGRGSSGVGLTAAVISDTDSGERRLEAGAMVLADRGIVCIDEFDKMADIDKTAIHEVMEQGKVSISKAGIHAKLNARCSVLAAANPVYGRYNVYKSPMVNIGMQDSLLSRFDFIFVLLDEHEMERDRTIASHVVNLHTYRAPGEADGQVLPFGNDMQTYTTLNSTKKNKKVESVFEKNQEWAAVGKHDKILSMEFVRKFIHIAKKSRPGLTQEACDFINEAYAELRSFDENKGDTERTMPVTARQCETMIRAATAIAKARNHPLVTQDDAEEAYDLLRFACFKEKSKERIEKEKKKRGVVAEESDDELMEEPGEEVGDLTGTASRPRKRRERQSDVDLEEVVEEDEAGPTTRRGAKRTRIESPAISVDRYKHFKTFLRQAVDSINKPDELIPRDTLIQEINKFAGILKFTDNELTAAFETAESDNILMIDDGNVIFM</sequence>
<dbReference type="Pfam" id="PF17855">
    <property type="entry name" value="MCM_lid"/>
    <property type="match status" value="1"/>
</dbReference>
<evidence type="ECO:0000256" key="6">
    <source>
        <dbReference type="ARBA" id="ARBA00022806"/>
    </source>
</evidence>
<evidence type="ECO:0000256" key="10">
    <source>
        <dbReference type="ARBA" id="ARBA00047995"/>
    </source>
</evidence>
<dbReference type="InterPro" id="IPR008046">
    <property type="entry name" value="Mcm3"/>
</dbReference>
<comment type="catalytic activity">
    <reaction evidence="10 12">
        <text>ATP + H2O = ADP + phosphate + H(+)</text>
        <dbReference type="Rhea" id="RHEA:13065"/>
        <dbReference type="ChEBI" id="CHEBI:15377"/>
        <dbReference type="ChEBI" id="CHEBI:15378"/>
        <dbReference type="ChEBI" id="CHEBI:30616"/>
        <dbReference type="ChEBI" id="CHEBI:43474"/>
        <dbReference type="ChEBI" id="CHEBI:456216"/>
        <dbReference type="EC" id="3.6.4.12"/>
    </reaction>
</comment>
<dbReference type="Proteomes" id="UP000038045">
    <property type="component" value="Unplaced"/>
</dbReference>
<organism evidence="15 16">
    <name type="scientific">Parastrongyloides trichosuri</name>
    <name type="common">Possum-specific nematode worm</name>
    <dbReference type="NCBI Taxonomy" id="131310"/>
    <lineage>
        <taxon>Eukaryota</taxon>
        <taxon>Metazoa</taxon>
        <taxon>Ecdysozoa</taxon>
        <taxon>Nematoda</taxon>
        <taxon>Chromadorea</taxon>
        <taxon>Rhabditida</taxon>
        <taxon>Tylenchina</taxon>
        <taxon>Panagrolaimomorpha</taxon>
        <taxon>Strongyloidoidea</taxon>
        <taxon>Strongyloididae</taxon>
        <taxon>Parastrongyloides</taxon>
    </lineage>
</organism>
<evidence type="ECO:0000313" key="16">
    <source>
        <dbReference type="WBParaSite" id="PTRK_0000584900.1"/>
    </source>
</evidence>
<evidence type="ECO:0000256" key="2">
    <source>
        <dbReference type="ARBA" id="ARBA00008010"/>
    </source>
</evidence>
<dbReference type="Gene3D" id="2.40.50.140">
    <property type="entry name" value="Nucleic acid-binding proteins"/>
    <property type="match status" value="1"/>
</dbReference>
<evidence type="ECO:0000313" key="15">
    <source>
        <dbReference type="Proteomes" id="UP000038045"/>
    </source>
</evidence>
<dbReference type="InterPro" id="IPR031327">
    <property type="entry name" value="MCM"/>
</dbReference>
<dbReference type="Pfam" id="PF23191">
    <property type="entry name" value="WHD_MCM3_C"/>
    <property type="match status" value="1"/>
</dbReference>
<dbReference type="PANTHER" id="PTHR11630">
    <property type="entry name" value="DNA REPLICATION LICENSING FACTOR MCM FAMILY MEMBER"/>
    <property type="match status" value="1"/>
</dbReference>
<dbReference type="STRING" id="131310.A0A0N4ZE15"/>
<evidence type="ECO:0000256" key="12">
    <source>
        <dbReference type="RuleBase" id="RU368061"/>
    </source>
</evidence>
<dbReference type="GO" id="GO:1902975">
    <property type="term" value="P:mitotic DNA replication initiation"/>
    <property type="evidence" value="ECO:0007669"/>
    <property type="project" value="TreeGrafter"/>
</dbReference>
<dbReference type="GO" id="GO:0042555">
    <property type="term" value="C:MCM complex"/>
    <property type="evidence" value="ECO:0007669"/>
    <property type="project" value="UniProtKB-UniRule"/>
</dbReference>
<dbReference type="SUPFAM" id="SSF50249">
    <property type="entry name" value="Nucleic acid-binding proteins"/>
    <property type="match status" value="1"/>
</dbReference>
<dbReference type="GO" id="GO:0006271">
    <property type="term" value="P:DNA strand elongation involved in DNA replication"/>
    <property type="evidence" value="ECO:0007669"/>
    <property type="project" value="TreeGrafter"/>
</dbReference>
<dbReference type="Pfam" id="PF14551">
    <property type="entry name" value="MCM_N"/>
    <property type="match status" value="1"/>
</dbReference>
<evidence type="ECO:0000256" key="9">
    <source>
        <dbReference type="ARBA" id="ARBA00023242"/>
    </source>
</evidence>
<dbReference type="PRINTS" id="PR01657">
    <property type="entry name" value="MCMFAMILY"/>
</dbReference>
<feature type="compositionally biased region" description="Acidic residues" evidence="13">
    <location>
        <begin position="676"/>
        <end position="691"/>
    </location>
</feature>
<feature type="compositionally biased region" description="Acidic residues" evidence="13">
    <location>
        <begin position="710"/>
        <end position="721"/>
    </location>
</feature>
<evidence type="ECO:0000256" key="3">
    <source>
        <dbReference type="ARBA" id="ARBA00022705"/>
    </source>
</evidence>
<dbReference type="SMART" id="SM00350">
    <property type="entry name" value="MCM"/>
    <property type="match status" value="1"/>
</dbReference>
<dbReference type="GO" id="GO:0003697">
    <property type="term" value="F:single-stranded DNA binding"/>
    <property type="evidence" value="ECO:0007669"/>
    <property type="project" value="TreeGrafter"/>
</dbReference>
<evidence type="ECO:0000256" key="8">
    <source>
        <dbReference type="ARBA" id="ARBA00023125"/>
    </source>
</evidence>
<dbReference type="PRINTS" id="PR01659">
    <property type="entry name" value="MCMPROTEIN3"/>
</dbReference>
<keyword evidence="8 11" id="KW-0238">DNA-binding</keyword>